<dbReference type="Gene3D" id="3.40.1260.10">
    <property type="entry name" value="DsrEFH-like"/>
    <property type="match status" value="1"/>
</dbReference>
<proteinExistence type="predicted"/>
<dbReference type="Pfam" id="PF02635">
    <property type="entry name" value="DsrE"/>
    <property type="match status" value="1"/>
</dbReference>
<dbReference type="EMBL" id="LT598653">
    <property type="protein sequence ID" value="SBV35023.1"/>
    <property type="molecule type" value="Genomic_DNA"/>
</dbReference>
<evidence type="ECO:0000313" key="1">
    <source>
        <dbReference type="EMBL" id="SBV35023.1"/>
    </source>
</evidence>
<dbReference type="SUPFAM" id="SSF75169">
    <property type="entry name" value="DsrEFH-like"/>
    <property type="match status" value="1"/>
</dbReference>
<protein>
    <submittedName>
        <fullName evidence="1">Uncharacterized protein</fullName>
    </submittedName>
</protein>
<dbReference type="InterPro" id="IPR027396">
    <property type="entry name" value="DsrEFH-like"/>
</dbReference>
<dbReference type="InterPro" id="IPR003787">
    <property type="entry name" value="Sulphur_relay_DsrE/F-like"/>
</dbReference>
<dbReference type="AlphaFoldDB" id="A0A1Y5PYB3"/>
<reference evidence="1" key="1">
    <citation type="submission" date="2016-03" db="EMBL/GenBank/DDBJ databases">
        <authorList>
            <person name="Ploux O."/>
        </authorList>
    </citation>
    <scope>NUCLEOTIDE SEQUENCE</scope>
    <source>
        <strain evidence="1">UC10</strain>
    </source>
</reference>
<name>A0A1Y5PYB3_9SPHN</name>
<accession>A0A1Y5PYB3</accession>
<dbReference type="KEGG" id="sphu:SPPYR_3908"/>
<gene>
    <name evidence="1" type="ORF">SPPYR_3908</name>
</gene>
<sequence>MPDMPGLNIIVAVAEGRRFCAALETAIAAAALGGPARLFLQGDAAAMLRPPAGFAGDGARRAAGLPGLAELIDEALASGVEMIVCQSGLALADLTADRIVGGVKAGGVVSFLAAVAAEDRLIVY</sequence>
<organism evidence="1">
    <name type="scientific">uncultured Sphingopyxis sp</name>
    <dbReference type="NCBI Taxonomy" id="310581"/>
    <lineage>
        <taxon>Bacteria</taxon>
        <taxon>Pseudomonadati</taxon>
        <taxon>Pseudomonadota</taxon>
        <taxon>Alphaproteobacteria</taxon>
        <taxon>Sphingomonadales</taxon>
        <taxon>Sphingomonadaceae</taxon>
        <taxon>Sphingopyxis</taxon>
        <taxon>environmental samples</taxon>
    </lineage>
</organism>